<organism evidence="1 2">
    <name type="scientific">Panagrolaimus sp. ES5</name>
    <dbReference type="NCBI Taxonomy" id="591445"/>
    <lineage>
        <taxon>Eukaryota</taxon>
        <taxon>Metazoa</taxon>
        <taxon>Ecdysozoa</taxon>
        <taxon>Nematoda</taxon>
        <taxon>Chromadorea</taxon>
        <taxon>Rhabditida</taxon>
        <taxon>Tylenchina</taxon>
        <taxon>Panagrolaimomorpha</taxon>
        <taxon>Panagrolaimoidea</taxon>
        <taxon>Panagrolaimidae</taxon>
        <taxon>Panagrolaimus</taxon>
    </lineage>
</organism>
<sequence>MACMSSTSTVPLTALRGEPGDPGNPGPPGMPIIRGKREVDVSQDLLHFMTQETNFKRAEKLIENERENLLSKLKSSKSIYEEISKEFQKPLVFDSDGGYIAAAINLDVLQNWKMCYFFAEKVMLLNNEDSTKGVKMVVTCNGEKFY</sequence>
<protein>
    <submittedName>
        <fullName evidence="2">Uncharacterized protein</fullName>
    </submittedName>
</protein>
<proteinExistence type="predicted"/>
<dbReference type="WBParaSite" id="ES5_v2.g13219.t1">
    <property type="protein sequence ID" value="ES5_v2.g13219.t1"/>
    <property type="gene ID" value="ES5_v2.g13219"/>
</dbReference>
<evidence type="ECO:0000313" key="1">
    <source>
        <dbReference type="Proteomes" id="UP000887579"/>
    </source>
</evidence>
<accession>A0AC34F8M7</accession>
<evidence type="ECO:0000313" key="2">
    <source>
        <dbReference type="WBParaSite" id="ES5_v2.g13219.t1"/>
    </source>
</evidence>
<dbReference type="Proteomes" id="UP000887579">
    <property type="component" value="Unplaced"/>
</dbReference>
<name>A0AC34F8M7_9BILA</name>
<reference evidence="2" key="1">
    <citation type="submission" date="2022-11" db="UniProtKB">
        <authorList>
            <consortium name="WormBaseParasite"/>
        </authorList>
    </citation>
    <scope>IDENTIFICATION</scope>
</reference>